<feature type="compositionally biased region" description="Basic and acidic residues" evidence="1">
    <location>
        <begin position="1"/>
        <end position="14"/>
    </location>
</feature>
<dbReference type="RefSeq" id="WP_267905565.1">
    <property type="nucleotide sequence ID" value="NZ_BMYV01000001.1"/>
</dbReference>
<gene>
    <name evidence="2" type="ORF">GCM10011309_13090</name>
</gene>
<reference evidence="2 3" key="1">
    <citation type="journal article" date="2014" name="Int. J. Syst. Evol. Microbiol.">
        <title>Complete genome sequence of Corynebacterium casei LMG S-19264T (=DSM 44701T), isolated from a smear-ripened cheese.</title>
        <authorList>
            <consortium name="US DOE Joint Genome Institute (JGI-PGF)"/>
            <person name="Walter F."/>
            <person name="Albersmeier A."/>
            <person name="Kalinowski J."/>
            <person name="Ruckert C."/>
        </authorList>
    </citation>
    <scope>NUCLEOTIDE SEQUENCE [LARGE SCALE GENOMIC DNA]</scope>
    <source>
        <strain evidence="2 3">KCTC 23968</strain>
    </source>
</reference>
<evidence type="ECO:0000256" key="1">
    <source>
        <dbReference type="SAM" id="MobiDB-lite"/>
    </source>
</evidence>
<feature type="region of interest" description="Disordered" evidence="1">
    <location>
        <begin position="1"/>
        <end position="44"/>
    </location>
</feature>
<dbReference type="AlphaFoldDB" id="A0A918KK74"/>
<name>A0A918KK74_9PROT</name>
<keyword evidence="3" id="KW-1185">Reference proteome</keyword>
<sequence length="44" mass="4974">MSETNKTEIKKTLEEADEQGLSKSVEKSIEARLGKQPIEPKKED</sequence>
<evidence type="ECO:0000313" key="3">
    <source>
        <dbReference type="Proteomes" id="UP000600865"/>
    </source>
</evidence>
<proteinExistence type="predicted"/>
<protein>
    <submittedName>
        <fullName evidence="2">Uncharacterized protein</fullName>
    </submittedName>
</protein>
<evidence type="ECO:0000313" key="2">
    <source>
        <dbReference type="EMBL" id="GGX64343.1"/>
    </source>
</evidence>
<organism evidence="2 3">
    <name type="scientific">Litorimonas cladophorae</name>
    <dbReference type="NCBI Taxonomy" id="1220491"/>
    <lineage>
        <taxon>Bacteria</taxon>
        <taxon>Pseudomonadati</taxon>
        <taxon>Pseudomonadota</taxon>
        <taxon>Alphaproteobacteria</taxon>
        <taxon>Maricaulales</taxon>
        <taxon>Robiginitomaculaceae</taxon>
    </lineage>
</organism>
<dbReference type="EMBL" id="BMYV01000001">
    <property type="protein sequence ID" value="GGX64343.1"/>
    <property type="molecule type" value="Genomic_DNA"/>
</dbReference>
<dbReference type="Proteomes" id="UP000600865">
    <property type="component" value="Unassembled WGS sequence"/>
</dbReference>
<feature type="compositionally biased region" description="Basic and acidic residues" evidence="1">
    <location>
        <begin position="24"/>
        <end position="44"/>
    </location>
</feature>
<comment type="caution">
    <text evidence="2">The sequence shown here is derived from an EMBL/GenBank/DDBJ whole genome shotgun (WGS) entry which is preliminary data.</text>
</comment>
<accession>A0A918KK74</accession>